<evidence type="ECO:0000313" key="3">
    <source>
        <dbReference type="Proteomes" id="UP000682733"/>
    </source>
</evidence>
<evidence type="ECO:0000313" key="2">
    <source>
        <dbReference type="EMBL" id="CAF4094399.1"/>
    </source>
</evidence>
<comment type="caution">
    <text evidence="2">The sequence shown here is derived from an EMBL/GenBank/DDBJ whole genome shotgun (WGS) entry which is preliminary data.</text>
</comment>
<sequence>MLASHTVMTVKRKIVTKDRVKKMPKTNIVYLVIDNRTRFELGYIFNVLQSGQLADDSRWPREILPGSKEIIQLCEKDGTLNVSGCSGFVNYSLDDELLTIAFENPSIGKNKLTANKSRAGQGGVDVWETMDDYGYQDHLVKFHSRENSFLITTNCTGSSQNQATVVIEQIQQTIDRNSWRAAQSTVSDWLRKRLPAFSCTRAQHE</sequence>
<reference evidence="2" key="1">
    <citation type="submission" date="2021-02" db="EMBL/GenBank/DDBJ databases">
        <authorList>
            <person name="Nowell W R."/>
        </authorList>
    </citation>
    <scope>NUCLEOTIDE SEQUENCE</scope>
</reference>
<dbReference type="Gene3D" id="2.60.270.50">
    <property type="match status" value="1"/>
</dbReference>
<evidence type="ECO:0000313" key="1">
    <source>
        <dbReference type="EMBL" id="CAF1289565.1"/>
    </source>
</evidence>
<dbReference type="Proteomes" id="UP000682733">
    <property type="component" value="Unassembled WGS sequence"/>
</dbReference>
<organism evidence="2 3">
    <name type="scientific">Didymodactylos carnosus</name>
    <dbReference type="NCBI Taxonomy" id="1234261"/>
    <lineage>
        <taxon>Eukaryota</taxon>
        <taxon>Metazoa</taxon>
        <taxon>Spiralia</taxon>
        <taxon>Gnathifera</taxon>
        <taxon>Rotifera</taxon>
        <taxon>Eurotatoria</taxon>
        <taxon>Bdelloidea</taxon>
        <taxon>Philodinida</taxon>
        <taxon>Philodinidae</taxon>
        <taxon>Didymodactylos</taxon>
    </lineage>
</organism>
<name>A0A8S2Q8G8_9BILA</name>
<gene>
    <name evidence="1" type="ORF">OVA965_LOCUS28024</name>
    <name evidence="2" type="ORF">TMI583_LOCUS28773</name>
</gene>
<dbReference type="Proteomes" id="UP000677228">
    <property type="component" value="Unassembled WGS sequence"/>
</dbReference>
<dbReference type="EMBL" id="CAJOBA010040424">
    <property type="protein sequence ID" value="CAF4094399.1"/>
    <property type="molecule type" value="Genomic_DNA"/>
</dbReference>
<dbReference type="EMBL" id="CAJNOK010018853">
    <property type="protein sequence ID" value="CAF1289565.1"/>
    <property type="molecule type" value="Genomic_DNA"/>
</dbReference>
<proteinExistence type="predicted"/>
<dbReference type="AlphaFoldDB" id="A0A8S2Q8G8"/>
<protein>
    <submittedName>
        <fullName evidence="2">Uncharacterized protein</fullName>
    </submittedName>
</protein>
<accession>A0A8S2Q8G8</accession>